<gene>
    <name evidence="3" type="ORF">Pcinc_034371</name>
    <name evidence="2" type="ORF">Pcinc_036454</name>
</gene>
<comment type="caution">
    <text evidence="2">The sequence shown here is derived from an EMBL/GenBank/DDBJ whole genome shotgun (WGS) entry which is preliminary data.</text>
</comment>
<accession>A0AAE1EMJ6</accession>
<sequence length="116" mass="12350">MNLAQLIKTGLKERGKKQPCCQRPTPCCPGFTLLFLHLTSALGLEANAQGSNEGLVKARKGCVNRRKPGKIALPASSPTPTPALSAPDSAHTPLAAWRPQGEELTPRSFSGSQDLY</sequence>
<dbReference type="Proteomes" id="UP001286313">
    <property type="component" value="Unassembled WGS sequence"/>
</dbReference>
<name>A0AAE1EMJ6_PETCI</name>
<dbReference type="EMBL" id="JAWQEG010005641">
    <property type="protein sequence ID" value="KAK3857293.1"/>
    <property type="molecule type" value="Genomic_DNA"/>
</dbReference>
<feature type="compositionally biased region" description="Low complexity" evidence="1">
    <location>
        <begin position="72"/>
        <end position="90"/>
    </location>
</feature>
<proteinExistence type="predicted"/>
<feature type="compositionally biased region" description="Polar residues" evidence="1">
    <location>
        <begin position="107"/>
        <end position="116"/>
    </location>
</feature>
<evidence type="ECO:0000313" key="2">
    <source>
        <dbReference type="EMBL" id="KAK3857293.1"/>
    </source>
</evidence>
<evidence type="ECO:0000313" key="3">
    <source>
        <dbReference type="EMBL" id="KAK3859534.1"/>
    </source>
</evidence>
<protein>
    <submittedName>
        <fullName evidence="2">Uncharacterized protein</fullName>
    </submittedName>
</protein>
<evidence type="ECO:0000256" key="1">
    <source>
        <dbReference type="SAM" id="MobiDB-lite"/>
    </source>
</evidence>
<reference evidence="2" key="1">
    <citation type="submission" date="2023-10" db="EMBL/GenBank/DDBJ databases">
        <title>Genome assemblies of two species of porcelain crab, Petrolisthes cinctipes and Petrolisthes manimaculis (Anomura: Porcellanidae).</title>
        <authorList>
            <person name="Angst P."/>
        </authorList>
    </citation>
    <scope>NUCLEOTIDE SEQUENCE</scope>
    <source>
        <strain evidence="2">PB745_01</strain>
        <tissue evidence="2">Gill</tissue>
    </source>
</reference>
<dbReference type="EMBL" id="JAWQEG010004996">
    <property type="protein sequence ID" value="KAK3859534.1"/>
    <property type="molecule type" value="Genomic_DNA"/>
</dbReference>
<evidence type="ECO:0000313" key="4">
    <source>
        <dbReference type="Proteomes" id="UP001286313"/>
    </source>
</evidence>
<keyword evidence="4" id="KW-1185">Reference proteome</keyword>
<feature type="region of interest" description="Disordered" evidence="1">
    <location>
        <begin position="68"/>
        <end position="116"/>
    </location>
</feature>
<organism evidence="2 4">
    <name type="scientific">Petrolisthes cinctipes</name>
    <name type="common">Flat porcelain crab</name>
    <dbReference type="NCBI Taxonomy" id="88211"/>
    <lineage>
        <taxon>Eukaryota</taxon>
        <taxon>Metazoa</taxon>
        <taxon>Ecdysozoa</taxon>
        <taxon>Arthropoda</taxon>
        <taxon>Crustacea</taxon>
        <taxon>Multicrustacea</taxon>
        <taxon>Malacostraca</taxon>
        <taxon>Eumalacostraca</taxon>
        <taxon>Eucarida</taxon>
        <taxon>Decapoda</taxon>
        <taxon>Pleocyemata</taxon>
        <taxon>Anomura</taxon>
        <taxon>Galatheoidea</taxon>
        <taxon>Porcellanidae</taxon>
        <taxon>Petrolisthes</taxon>
    </lineage>
</organism>
<dbReference type="AlphaFoldDB" id="A0AAE1EMJ6"/>